<evidence type="ECO:0000256" key="1">
    <source>
        <dbReference type="SAM" id="MobiDB-lite"/>
    </source>
</evidence>
<organism evidence="3 4">
    <name type="scientific">Nematostella vectensis</name>
    <name type="common">Starlet sea anemone</name>
    <dbReference type="NCBI Taxonomy" id="45351"/>
    <lineage>
        <taxon>Eukaryota</taxon>
        <taxon>Metazoa</taxon>
        <taxon>Cnidaria</taxon>
        <taxon>Anthozoa</taxon>
        <taxon>Hexacorallia</taxon>
        <taxon>Actiniaria</taxon>
        <taxon>Edwardsiidae</taxon>
        <taxon>Nematostella</taxon>
    </lineage>
</organism>
<dbReference type="InParanoid" id="A7SKK2"/>
<dbReference type="InterPro" id="IPR036020">
    <property type="entry name" value="WW_dom_sf"/>
</dbReference>
<proteinExistence type="predicted"/>
<accession>A7SKK2</accession>
<evidence type="ECO:0000259" key="2">
    <source>
        <dbReference type="PROSITE" id="PS50020"/>
    </source>
</evidence>
<feature type="compositionally biased region" description="Basic and acidic residues" evidence="1">
    <location>
        <begin position="194"/>
        <end position="203"/>
    </location>
</feature>
<dbReference type="Gene3D" id="2.20.70.10">
    <property type="match status" value="1"/>
</dbReference>
<dbReference type="SUPFAM" id="SSF51045">
    <property type="entry name" value="WW domain"/>
    <property type="match status" value="1"/>
</dbReference>
<feature type="domain" description="WW" evidence="2">
    <location>
        <begin position="85"/>
        <end position="119"/>
    </location>
</feature>
<sequence>LRPRNVQPTENRIRKESHGRTIALHLKVSGFSVVAGLAAPKPATIMAEKPEWVEIIEPRTKEPMYANLKTGQCLWEPPGGVKVKKADETHWWELYDPKTRRYYYYNACTQTTVWHKPKDCDIIPLAKLQSMKAKEKKRLAKFREERKESGHRRDGSDRRRREGGRREKTEGESHGEPRSKRDGRKGGSTRNRASTRDKQKDSEQTPALSTQA</sequence>
<protein>
    <recommendedName>
        <fullName evidence="2">WW domain-containing protein</fullName>
    </recommendedName>
</protein>
<name>A7SKK2_NEMVE</name>
<keyword evidence="4" id="KW-1185">Reference proteome</keyword>
<gene>
    <name evidence="3" type="ORF">NEMVEDRAFT_v1g213709</name>
</gene>
<feature type="compositionally biased region" description="Basic and acidic residues" evidence="1">
    <location>
        <begin position="141"/>
        <end position="180"/>
    </location>
</feature>
<evidence type="ECO:0000313" key="4">
    <source>
        <dbReference type="Proteomes" id="UP000001593"/>
    </source>
</evidence>
<dbReference type="FunFam" id="2.20.70.10:FF:000022">
    <property type="entry name" value="Rho GTPase activating protein 39"/>
    <property type="match status" value="1"/>
</dbReference>
<dbReference type="PANTHER" id="PTHR45876:SF8">
    <property type="entry name" value="FI04035P"/>
    <property type="match status" value="1"/>
</dbReference>
<dbReference type="SMART" id="SM00456">
    <property type="entry name" value="WW"/>
    <property type="match status" value="2"/>
</dbReference>
<dbReference type="eggNOG" id="ENOG502QR6X">
    <property type="taxonomic scope" value="Eukaryota"/>
</dbReference>
<feature type="non-terminal residue" evidence="3">
    <location>
        <position position="212"/>
    </location>
</feature>
<dbReference type="EMBL" id="DS469688">
    <property type="protein sequence ID" value="EDO35784.1"/>
    <property type="molecule type" value="Genomic_DNA"/>
</dbReference>
<dbReference type="HOGENOM" id="CLU_1302435_0_0_1"/>
<dbReference type="Proteomes" id="UP000001593">
    <property type="component" value="Unassembled WGS sequence"/>
</dbReference>
<reference evidence="3 4" key="1">
    <citation type="journal article" date="2007" name="Science">
        <title>Sea anemone genome reveals ancestral eumetazoan gene repertoire and genomic organization.</title>
        <authorList>
            <person name="Putnam N.H."/>
            <person name="Srivastava M."/>
            <person name="Hellsten U."/>
            <person name="Dirks B."/>
            <person name="Chapman J."/>
            <person name="Salamov A."/>
            <person name="Terry A."/>
            <person name="Shapiro H."/>
            <person name="Lindquist E."/>
            <person name="Kapitonov V.V."/>
            <person name="Jurka J."/>
            <person name="Genikhovich G."/>
            <person name="Grigoriev I.V."/>
            <person name="Lucas S.M."/>
            <person name="Steele R.E."/>
            <person name="Finnerty J.R."/>
            <person name="Technau U."/>
            <person name="Martindale M.Q."/>
            <person name="Rokhsar D.S."/>
        </authorList>
    </citation>
    <scope>NUCLEOTIDE SEQUENCE [LARGE SCALE GENOMIC DNA]</scope>
    <source>
        <strain evidence="4">CH2 X CH6</strain>
    </source>
</reference>
<dbReference type="STRING" id="45351.A7SKK2"/>
<evidence type="ECO:0000313" key="3">
    <source>
        <dbReference type="EMBL" id="EDO35784.1"/>
    </source>
</evidence>
<dbReference type="PROSITE" id="PS50020">
    <property type="entry name" value="WW_DOMAIN_2"/>
    <property type="match status" value="1"/>
</dbReference>
<feature type="region of interest" description="Disordered" evidence="1">
    <location>
        <begin position="133"/>
        <end position="212"/>
    </location>
</feature>
<dbReference type="AlphaFoldDB" id="A7SKK2"/>
<dbReference type="PANTHER" id="PTHR45876">
    <property type="entry name" value="FI04035P"/>
    <property type="match status" value="1"/>
</dbReference>
<dbReference type="InterPro" id="IPR001202">
    <property type="entry name" value="WW_dom"/>
</dbReference>